<dbReference type="InterPro" id="IPR002035">
    <property type="entry name" value="VWF_A"/>
</dbReference>
<evidence type="ECO:0000256" key="7">
    <source>
        <dbReference type="ARBA" id="ARBA00023119"/>
    </source>
</evidence>
<keyword evidence="8" id="KW-1133">Transmembrane helix</keyword>
<comment type="subcellular location">
    <subcellularLocation>
        <location evidence="1">Secreted</location>
        <location evidence="1">Extracellular space</location>
        <location evidence="1">Extracellular matrix</location>
    </subcellularLocation>
</comment>
<dbReference type="AlphaFoldDB" id="A0A8C3AD68"/>
<dbReference type="SUPFAM" id="SSF53300">
    <property type="entry name" value="vWA-like"/>
    <property type="match status" value="3"/>
</dbReference>
<keyword evidence="8" id="KW-0812">Transmembrane</keyword>
<reference evidence="10" key="2">
    <citation type="submission" date="2025-09" db="UniProtKB">
        <authorList>
            <consortium name="Ensembl"/>
        </authorList>
    </citation>
    <scope>IDENTIFICATION</scope>
</reference>
<protein>
    <submittedName>
        <fullName evidence="10">Collagen, type VI, alpha 3</fullName>
    </submittedName>
</protein>
<dbReference type="Pfam" id="PF00092">
    <property type="entry name" value="VWA"/>
    <property type="match status" value="3"/>
</dbReference>
<dbReference type="GeneTree" id="ENSGT00940000156462"/>
<evidence type="ECO:0000256" key="1">
    <source>
        <dbReference type="ARBA" id="ARBA00004498"/>
    </source>
</evidence>
<dbReference type="GO" id="GO:0005581">
    <property type="term" value="C:collagen trimer"/>
    <property type="evidence" value="ECO:0007669"/>
    <property type="project" value="UniProtKB-KW"/>
</dbReference>
<dbReference type="SMART" id="SM00327">
    <property type="entry name" value="VWA"/>
    <property type="match status" value="3"/>
</dbReference>
<dbReference type="Proteomes" id="UP000694565">
    <property type="component" value="Unplaced"/>
</dbReference>
<dbReference type="Ensembl" id="ENSCLMT00005042807.1">
    <property type="protein sequence ID" value="ENSCLMP00005041293.1"/>
    <property type="gene ID" value="ENSCLMG00005019353.1"/>
</dbReference>
<dbReference type="Gene3D" id="3.40.50.410">
    <property type="entry name" value="von Willebrand factor, type A domain"/>
    <property type="match status" value="3"/>
</dbReference>
<evidence type="ECO:0000256" key="2">
    <source>
        <dbReference type="ARBA" id="ARBA00022525"/>
    </source>
</evidence>
<evidence type="ECO:0000256" key="6">
    <source>
        <dbReference type="ARBA" id="ARBA00022889"/>
    </source>
</evidence>
<dbReference type="PANTHER" id="PTHR24020">
    <property type="entry name" value="COLLAGEN ALPHA"/>
    <property type="match status" value="1"/>
</dbReference>
<keyword evidence="6" id="KW-0130">Cell adhesion</keyword>
<evidence type="ECO:0000256" key="8">
    <source>
        <dbReference type="SAM" id="Phobius"/>
    </source>
</evidence>
<dbReference type="GO" id="GO:0007155">
    <property type="term" value="P:cell adhesion"/>
    <property type="evidence" value="ECO:0007669"/>
    <property type="project" value="UniProtKB-KW"/>
</dbReference>
<dbReference type="FunFam" id="3.40.50.410:FF:000003">
    <property type="entry name" value="Collagen type VI alpha 3 chain"/>
    <property type="match status" value="3"/>
</dbReference>
<feature type="domain" description="VWFA" evidence="9">
    <location>
        <begin position="55"/>
        <end position="227"/>
    </location>
</feature>
<keyword evidence="3" id="KW-0272">Extracellular matrix</keyword>
<evidence type="ECO:0000256" key="3">
    <source>
        <dbReference type="ARBA" id="ARBA00022530"/>
    </source>
</evidence>
<dbReference type="PRINTS" id="PR00453">
    <property type="entry name" value="VWFADOMAIN"/>
</dbReference>
<sequence length="647" mass="71569">MRWWYSSILFRIGKGRAKCCLKIIHYSMISILVLFAKLFYFLSSCLYLVEAAEKDIVFLLDGSNSTRNVFPAMRDFVEKVVEKLNVGENKDRVSVVQYSEDAEAHFYLKTYITRKDIVDSIRGLRHRGGSPLNTGSALQYVRDNVFTNSSGSRHRQGVPQILILLKGGRSFDNVDTPAFALKQQGIFVIGIGTNSSDSGELQTISYEPNCTLLVSEFTNLQSVQDQLSSLMSTALVRATPMTPTVTESSSWIIQVNLKKPLVTKPKGRDVVFLLDGSNGTRTGFPAMQDFVQRVVERLSVDDNKDRVSVVQYSRDPAVQFYLNTYATKVEILDIVRGLRHKGGRPLNTGAALQYLRDNVFTASAGSRRLEGVPQVLILLSGGRSSDSVDESAAALKQLGVLTFAIGTRSSDSRELQKISHNGDSALSVSDFTDLQQGCGDIVFLLDGSDSTRNGFPAMRDFVENVVEKLNVGESKDRVSVVQYSRDSEVNFYLNTYTTKEDIVDSVKGLRHKGGRPLNTGAALQYVRDNVFTNPAGSRHLQGVPQILILLNGGRSFDNVDTPASVLKQQGIIVIGIGTRSSDSGELRKITQDPNYTLSVSEFTDLPSVQEQLSSLMSTALVRMLCSCWMDLMVLEWDSQLCKTLSKE</sequence>
<keyword evidence="7" id="KW-0176">Collagen</keyword>
<feature type="transmembrane region" description="Helical" evidence="8">
    <location>
        <begin position="21"/>
        <end position="42"/>
    </location>
</feature>
<evidence type="ECO:0000313" key="11">
    <source>
        <dbReference type="Proteomes" id="UP000694565"/>
    </source>
</evidence>
<keyword evidence="11" id="KW-1185">Reference proteome</keyword>
<evidence type="ECO:0000259" key="9">
    <source>
        <dbReference type="PROSITE" id="PS50234"/>
    </source>
</evidence>
<dbReference type="PROSITE" id="PS50234">
    <property type="entry name" value="VWFA"/>
    <property type="match status" value="3"/>
</dbReference>
<feature type="domain" description="VWFA" evidence="9">
    <location>
        <begin position="440"/>
        <end position="612"/>
    </location>
</feature>
<dbReference type="InterPro" id="IPR036465">
    <property type="entry name" value="vWFA_dom_sf"/>
</dbReference>
<evidence type="ECO:0000313" key="10">
    <source>
        <dbReference type="Ensembl" id="ENSCLMP00005041293.1"/>
    </source>
</evidence>
<evidence type="ECO:0000256" key="5">
    <source>
        <dbReference type="ARBA" id="ARBA00022737"/>
    </source>
</evidence>
<keyword evidence="2" id="KW-0964">Secreted</keyword>
<accession>A0A8C3AD68</accession>
<organism evidence="10 11">
    <name type="scientific">Cyclopterus lumpus</name>
    <name type="common">Lumpsucker</name>
    <dbReference type="NCBI Taxonomy" id="8103"/>
    <lineage>
        <taxon>Eukaryota</taxon>
        <taxon>Metazoa</taxon>
        <taxon>Chordata</taxon>
        <taxon>Craniata</taxon>
        <taxon>Vertebrata</taxon>
        <taxon>Euteleostomi</taxon>
        <taxon>Actinopterygii</taxon>
        <taxon>Neopterygii</taxon>
        <taxon>Teleostei</taxon>
        <taxon>Neoteleostei</taxon>
        <taxon>Acanthomorphata</taxon>
        <taxon>Eupercaria</taxon>
        <taxon>Perciformes</taxon>
        <taxon>Cottioidei</taxon>
        <taxon>Cottales</taxon>
        <taxon>Cyclopteridae</taxon>
        <taxon>Cyclopterus</taxon>
    </lineage>
</organism>
<feature type="domain" description="VWFA" evidence="9">
    <location>
        <begin position="269"/>
        <end position="445"/>
    </location>
</feature>
<name>A0A8C3AD68_CYCLU</name>
<dbReference type="GO" id="GO:0005615">
    <property type="term" value="C:extracellular space"/>
    <property type="evidence" value="ECO:0007669"/>
    <property type="project" value="TreeGrafter"/>
</dbReference>
<dbReference type="PANTHER" id="PTHR24020:SF13">
    <property type="entry name" value="COLLAGEN ALPHA-3(VI) CHAIN"/>
    <property type="match status" value="1"/>
</dbReference>
<evidence type="ECO:0000256" key="4">
    <source>
        <dbReference type="ARBA" id="ARBA00022729"/>
    </source>
</evidence>
<keyword evidence="8" id="KW-0472">Membrane</keyword>
<keyword evidence="5" id="KW-0677">Repeat</keyword>
<reference evidence="10" key="1">
    <citation type="submission" date="2025-08" db="UniProtKB">
        <authorList>
            <consortium name="Ensembl"/>
        </authorList>
    </citation>
    <scope>IDENTIFICATION</scope>
</reference>
<proteinExistence type="predicted"/>
<keyword evidence="4" id="KW-0732">Signal</keyword>
<dbReference type="InterPro" id="IPR050525">
    <property type="entry name" value="ECM_Assembly_Org"/>
</dbReference>